<feature type="non-terminal residue" evidence="3">
    <location>
        <position position="174"/>
    </location>
</feature>
<dbReference type="EMBL" id="KZ613940">
    <property type="protein sequence ID" value="PMD45587.1"/>
    <property type="molecule type" value="Genomic_DNA"/>
</dbReference>
<dbReference type="AlphaFoldDB" id="A0A2J6S4B2"/>
<dbReference type="InterPro" id="IPR010730">
    <property type="entry name" value="HET"/>
</dbReference>
<dbReference type="InterPro" id="IPR052895">
    <property type="entry name" value="HetReg/Transcr_Mod"/>
</dbReference>
<dbReference type="STRING" id="1149755.A0A2J6S4B2"/>
<evidence type="ECO:0000313" key="3">
    <source>
        <dbReference type="EMBL" id="PMD45587.1"/>
    </source>
</evidence>
<feature type="domain" description="Heterokaryon incompatibility" evidence="2">
    <location>
        <begin position="76"/>
        <end position="170"/>
    </location>
</feature>
<protein>
    <submittedName>
        <fullName evidence="3">HET-domain-containing protein</fullName>
    </submittedName>
</protein>
<evidence type="ECO:0000256" key="1">
    <source>
        <dbReference type="SAM" id="MobiDB-lite"/>
    </source>
</evidence>
<sequence>MELEAGLERVALQPSREEEHSQTVDTASQSNTERDHFRHTPLPGDRYIRLLRIVEGDAECISITLHTFPLEQLPDYDALSYTWGKAISADGDDDNNGPDIYYEILINTEPFSITENLYDGLAELRKEVMGYLWVDALCIDQTNIDEQASQVPLMGDIYSSASCVIIWLGEAIYE</sequence>
<dbReference type="OrthoDB" id="5386682at2759"/>
<proteinExistence type="predicted"/>
<evidence type="ECO:0000259" key="2">
    <source>
        <dbReference type="Pfam" id="PF06985"/>
    </source>
</evidence>
<accession>A0A2J6S4B2</accession>
<feature type="region of interest" description="Disordered" evidence="1">
    <location>
        <begin position="1"/>
        <end position="40"/>
    </location>
</feature>
<evidence type="ECO:0000313" key="4">
    <source>
        <dbReference type="Proteomes" id="UP000235786"/>
    </source>
</evidence>
<keyword evidence="4" id="KW-1185">Reference proteome</keyword>
<gene>
    <name evidence="3" type="ORF">L207DRAFT_419476</name>
</gene>
<name>A0A2J6S4B2_HYAVF</name>
<dbReference type="PANTHER" id="PTHR24148:SF73">
    <property type="entry name" value="HET DOMAIN PROTEIN (AFU_ORTHOLOGUE AFUA_8G01020)"/>
    <property type="match status" value="1"/>
</dbReference>
<dbReference type="Proteomes" id="UP000235786">
    <property type="component" value="Unassembled WGS sequence"/>
</dbReference>
<dbReference type="PANTHER" id="PTHR24148">
    <property type="entry name" value="ANKYRIN REPEAT DOMAIN-CONTAINING PROTEIN 39 HOMOLOG-RELATED"/>
    <property type="match status" value="1"/>
</dbReference>
<dbReference type="Pfam" id="PF06985">
    <property type="entry name" value="HET"/>
    <property type="match status" value="1"/>
</dbReference>
<organism evidence="3 4">
    <name type="scientific">Hyaloscypha variabilis (strain UAMH 11265 / GT02V1 / F)</name>
    <name type="common">Meliniomyces variabilis</name>
    <dbReference type="NCBI Taxonomy" id="1149755"/>
    <lineage>
        <taxon>Eukaryota</taxon>
        <taxon>Fungi</taxon>
        <taxon>Dikarya</taxon>
        <taxon>Ascomycota</taxon>
        <taxon>Pezizomycotina</taxon>
        <taxon>Leotiomycetes</taxon>
        <taxon>Helotiales</taxon>
        <taxon>Hyaloscyphaceae</taxon>
        <taxon>Hyaloscypha</taxon>
        <taxon>Hyaloscypha variabilis</taxon>
    </lineage>
</organism>
<reference evidence="3 4" key="1">
    <citation type="submission" date="2016-04" db="EMBL/GenBank/DDBJ databases">
        <title>A degradative enzymes factory behind the ericoid mycorrhizal symbiosis.</title>
        <authorList>
            <consortium name="DOE Joint Genome Institute"/>
            <person name="Martino E."/>
            <person name="Morin E."/>
            <person name="Grelet G."/>
            <person name="Kuo A."/>
            <person name="Kohler A."/>
            <person name="Daghino S."/>
            <person name="Barry K."/>
            <person name="Choi C."/>
            <person name="Cichocki N."/>
            <person name="Clum A."/>
            <person name="Copeland A."/>
            <person name="Hainaut M."/>
            <person name="Haridas S."/>
            <person name="Labutti K."/>
            <person name="Lindquist E."/>
            <person name="Lipzen A."/>
            <person name="Khouja H.-R."/>
            <person name="Murat C."/>
            <person name="Ohm R."/>
            <person name="Olson A."/>
            <person name="Spatafora J."/>
            <person name="Veneault-Fourrey C."/>
            <person name="Henrissat B."/>
            <person name="Grigoriev I."/>
            <person name="Martin F."/>
            <person name="Perotto S."/>
        </authorList>
    </citation>
    <scope>NUCLEOTIDE SEQUENCE [LARGE SCALE GENOMIC DNA]</scope>
    <source>
        <strain evidence="3 4">F</strain>
    </source>
</reference>